<reference evidence="1" key="1">
    <citation type="submission" date="2023-10" db="EMBL/GenBank/DDBJ databases">
        <authorList>
            <person name="Chen Y."/>
            <person name="Shah S."/>
            <person name="Dougan E. K."/>
            <person name="Thang M."/>
            <person name="Chan C."/>
        </authorList>
    </citation>
    <scope>NUCLEOTIDE SEQUENCE [LARGE SCALE GENOMIC DNA]</scope>
</reference>
<name>A0ABN9RUI8_9DINO</name>
<protein>
    <submittedName>
        <fullName evidence="1">Uncharacterized protein</fullName>
    </submittedName>
</protein>
<proteinExistence type="predicted"/>
<comment type="caution">
    <text evidence="1">The sequence shown here is derived from an EMBL/GenBank/DDBJ whole genome shotgun (WGS) entry which is preliminary data.</text>
</comment>
<accession>A0ABN9RUI8</accession>
<keyword evidence="2" id="KW-1185">Reference proteome</keyword>
<gene>
    <name evidence="1" type="ORF">PCOR1329_LOCUS23874</name>
</gene>
<evidence type="ECO:0000313" key="1">
    <source>
        <dbReference type="EMBL" id="CAK0823004.1"/>
    </source>
</evidence>
<dbReference type="EMBL" id="CAUYUJ010008145">
    <property type="protein sequence ID" value="CAK0823004.1"/>
    <property type="molecule type" value="Genomic_DNA"/>
</dbReference>
<evidence type="ECO:0000313" key="2">
    <source>
        <dbReference type="Proteomes" id="UP001189429"/>
    </source>
</evidence>
<sequence length="102" mass="11220">RDLESRRAPSMTLRQRARAARIADQGGLLIFFQAAAVTLASANHIDPVVSAAAEREMRCVFSQLENVKRHARDSEFAKQKKRLVAVGQRAVRDAATSTASSR</sequence>
<feature type="non-terminal residue" evidence="1">
    <location>
        <position position="1"/>
    </location>
</feature>
<dbReference type="Proteomes" id="UP001189429">
    <property type="component" value="Unassembled WGS sequence"/>
</dbReference>
<organism evidence="1 2">
    <name type="scientific">Prorocentrum cordatum</name>
    <dbReference type="NCBI Taxonomy" id="2364126"/>
    <lineage>
        <taxon>Eukaryota</taxon>
        <taxon>Sar</taxon>
        <taxon>Alveolata</taxon>
        <taxon>Dinophyceae</taxon>
        <taxon>Prorocentrales</taxon>
        <taxon>Prorocentraceae</taxon>
        <taxon>Prorocentrum</taxon>
    </lineage>
</organism>